<dbReference type="EMBL" id="CAEZYH010000052">
    <property type="protein sequence ID" value="CAB4723111.1"/>
    <property type="molecule type" value="Genomic_DNA"/>
</dbReference>
<gene>
    <name evidence="1" type="ORF">UFOPK2658_01188</name>
    <name evidence="2" type="ORF">UFOPK2880_01975</name>
    <name evidence="3" type="ORF">UFOPK3004_01072</name>
    <name evidence="4" type="ORF">UFOPK3304_01156</name>
    <name evidence="5" type="ORF">UFOPK3494_01568</name>
    <name evidence="6" type="ORF">UFOPK4134_00660</name>
</gene>
<dbReference type="EMBL" id="CAEZZP010000219">
    <property type="protein sequence ID" value="CAB4789917.1"/>
    <property type="molecule type" value="Genomic_DNA"/>
</dbReference>
<dbReference type="EMBL" id="CAFBMF010000138">
    <property type="protein sequence ID" value="CAB4911655.1"/>
    <property type="molecule type" value="Genomic_DNA"/>
</dbReference>
<evidence type="ECO:0000313" key="6">
    <source>
        <dbReference type="EMBL" id="CAB5027202.1"/>
    </source>
</evidence>
<organism evidence="3">
    <name type="scientific">freshwater metagenome</name>
    <dbReference type="NCBI Taxonomy" id="449393"/>
    <lineage>
        <taxon>unclassified sequences</taxon>
        <taxon>metagenomes</taxon>
        <taxon>ecological metagenomes</taxon>
    </lineage>
</organism>
<dbReference type="EMBL" id="CAFBPS010000036">
    <property type="protein sequence ID" value="CAB5027202.1"/>
    <property type="molecule type" value="Genomic_DNA"/>
</dbReference>
<evidence type="ECO:0000313" key="3">
    <source>
        <dbReference type="EMBL" id="CAB4808336.1"/>
    </source>
</evidence>
<dbReference type="PANTHER" id="PTHR48228">
    <property type="entry name" value="SUCCINYL-COA--D-CITRAMALATE COA-TRANSFERASE"/>
    <property type="match status" value="1"/>
</dbReference>
<dbReference type="SUPFAM" id="SSF89796">
    <property type="entry name" value="CoA-transferase family III (CaiB/BaiF)"/>
    <property type="match status" value="1"/>
</dbReference>
<sequence>MKFLREESSELQQLNWLASEFELLSGFEVDSQELLTQRVRHTKWEASSSQSVGGSCHLMLTKDDQWVAINLARPEDHALVGIFFSLEVGSNEQLDIGKLRDNVRSCRSAELIEYAIDVGLPISVLAEVTNKYSPLKLPVDVEHIEKTQVLPLSTPPKVVDLSSLWAGPLCSQLLQRCGYSVTKVESRHRPDGARFGNPHFFSELDAGKSHVEIDFYSERGINQLRELIESADVVIEGSRPRAMQQLGINAEQIVRQAQPRVWLSITGYGRAGVAGQRVGFGDDCAIAGGLVAYSPDGPQFLGDAIADPISGLVAATGILRAIDQQKSCLIGVSLAESAAWLNSVRKKQESQRDFNP</sequence>
<dbReference type="EMBL" id="CAFBLJ010000058">
    <property type="protein sequence ID" value="CAB4873802.1"/>
    <property type="molecule type" value="Genomic_DNA"/>
</dbReference>
<dbReference type="InterPro" id="IPR050509">
    <property type="entry name" value="CoA-transferase_III"/>
</dbReference>
<dbReference type="EMBL" id="CAFAAL010000093">
    <property type="protein sequence ID" value="CAB4808336.1"/>
    <property type="molecule type" value="Genomic_DNA"/>
</dbReference>
<evidence type="ECO:0000313" key="1">
    <source>
        <dbReference type="EMBL" id="CAB4723111.1"/>
    </source>
</evidence>
<evidence type="ECO:0000313" key="5">
    <source>
        <dbReference type="EMBL" id="CAB4911655.1"/>
    </source>
</evidence>
<reference evidence="3" key="1">
    <citation type="submission" date="2020-05" db="EMBL/GenBank/DDBJ databases">
        <authorList>
            <person name="Chiriac C."/>
            <person name="Salcher M."/>
            <person name="Ghai R."/>
            <person name="Kavagutti S V."/>
        </authorList>
    </citation>
    <scope>NUCLEOTIDE SEQUENCE</scope>
</reference>
<proteinExistence type="predicted"/>
<dbReference type="InterPro" id="IPR023606">
    <property type="entry name" value="CoA-Trfase_III_dom_1_sf"/>
</dbReference>
<protein>
    <submittedName>
        <fullName evidence="3">Unannotated protein</fullName>
    </submittedName>
</protein>
<accession>A0A6J6YMD6</accession>
<dbReference type="PANTHER" id="PTHR48228:SF4">
    <property type="entry name" value="BLR3030 PROTEIN"/>
    <property type="match status" value="1"/>
</dbReference>
<dbReference type="Gene3D" id="3.40.50.10540">
    <property type="entry name" value="Crotonobetainyl-coa:carnitine coa-transferase, domain 1"/>
    <property type="match status" value="1"/>
</dbReference>
<dbReference type="AlphaFoldDB" id="A0A6J6YMD6"/>
<dbReference type="GO" id="GO:0003824">
    <property type="term" value="F:catalytic activity"/>
    <property type="evidence" value="ECO:0007669"/>
    <property type="project" value="InterPro"/>
</dbReference>
<dbReference type="Pfam" id="PF02515">
    <property type="entry name" value="CoA_transf_3"/>
    <property type="match status" value="1"/>
</dbReference>
<dbReference type="InterPro" id="IPR003673">
    <property type="entry name" value="CoA-Trfase_fam_III"/>
</dbReference>
<name>A0A6J6YMD6_9ZZZZ</name>
<evidence type="ECO:0000313" key="4">
    <source>
        <dbReference type="EMBL" id="CAB4873802.1"/>
    </source>
</evidence>
<evidence type="ECO:0000313" key="2">
    <source>
        <dbReference type="EMBL" id="CAB4789917.1"/>
    </source>
</evidence>